<proteinExistence type="predicted"/>
<feature type="transmembrane region" description="Helical" evidence="1">
    <location>
        <begin position="229"/>
        <end position="249"/>
    </location>
</feature>
<dbReference type="OrthoDB" id="5139510at2759"/>
<dbReference type="GeneID" id="34466868"/>
<evidence type="ECO:0000256" key="1">
    <source>
        <dbReference type="SAM" id="Phobius"/>
    </source>
</evidence>
<gene>
    <name evidence="2" type="ORF">ASPGLDRAFT_976101</name>
</gene>
<dbReference type="VEuPathDB" id="FungiDB:ASPGLDRAFT_976101"/>
<evidence type="ECO:0000313" key="2">
    <source>
        <dbReference type="EMBL" id="OJJ87637.1"/>
    </source>
</evidence>
<dbReference type="AlphaFoldDB" id="A0A1L9VUT6"/>
<organism evidence="2 3">
    <name type="scientific">Aspergillus glaucus CBS 516.65</name>
    <dbReference type="NCBI Taxonomy" id="1160497"/>
    <lineage>
        <taxon>Eukaryota</taxon>
        <taxon>Fungi</taxon>
        <taxon>Dikarya</taxon>
        <taxon>Ascomycota</taxon>
        <taxon>Pezizomycotina</taxon>
        <taxon>Eurotiomycetes</taxon>
        <taxon>Eurotiomycetidae</taxon>
        <taxon>Eurotiales</taxon>
        <taxon>Aspergillaceae</taxon>
        <taxon>Aspergillus</taxon>
        <taxon>Aspergillus subgen. Aspergillus</taxon>
    </lineage>
</organism>
<name>A0A1L9VUT6_ASPGL</name>
<keyword evidence="3" id="KW-1185">Reference proteome</keyword>
<dbReference type="Proteomes" id="UP000184300">
    <property type="component" value="Unassembled WGS sequence"/>
</dbReference>
<protein>
    <submittedName>
        <fullName evidence="2">Uncharacterized protein</fullName>
    </submittedName>
</protein>
<sequence>MRFVFLLESYPAPVIENLLNLHCDSLERIELPPIPGKGLPNLSAFQKLSELHLHASSFFNTAPFDASSKLVTPCLQRLTIDFTKHEQFSRSVGGSVDPEDFSNHKAKFLEHFIITQKSGQSKTSLRQIFLRFGPDTIAKDSILLELWSADLVEEVSAVAASYDISLTYNKLVYVEGRGEFPRRVLDRTQHMIFDLLLEPPTQDGVHVDAIKNSLELPLQRLSLLLRGCWGMVYFLLLLMLIHSISLTIFREHISYYSWKPAGWTEYILDEIYNSSSHPSCSKYGRERRGLAEGRQRVQGWPRREHRRTIRFAMHHGISKHHLLLAWP</sequence>
<keyword evidence="1" id="KW-1133">Transmembrane helix</keyword>
<reference evidence="3" key="1">
    <citation type="journal article" date="2017" name="Genome Biol.">
        <title>Comparative genomics reveals high biological diversity and specific adaptations in the industrially and medically important fungal genus Aspergillus.</title>
        <authorList>
            <person name="de Vries R.P."/>
            <person name="Riley R."/>
            <person name="Wiebenga A."/>
            <person name="Aguilar-Osorio G."/>
            <person name="Amillis S."/>
            <person name="Uchima C.A."/>
            <person name="Anderluh G."/>
            <person name="Asadollahi M."/>
            <person name="Askin M."/>
            <person name="Barry K."/>
            <person name="Battaglia E."/>
            <person name="Bayram O."/>
            <person name="Benocci T."/>
            <person name="Braus-Stromeyer S.A."/>
            <person name="Caldana C."/>
            <person name="Canovas D."/>
            <person name="Cerqueira G.C."/>
            <person name="Chen F."/>
            <person name="Chen W."/>
            <person name="Choi C."/>
            <person name="Clum A."/>
            <person name="Dos Santos R.A."/>
            <person name="Damasio A.R."/>
            <person name="Diallinas G."/>
            <person name="Emri T."/>
            <person name="Fekete E."/>
            <person name="Flipphi M."/>
            <person name="Freyberg S."/>
            <person name="Gallo A."/>
            <person name="Gournas C."/>
            <person name="Habgood R."/>
            <person name="Hainaut M."/>
            <person name="Harispe M.L."/>
            <person name="Henrissat B."/>
            <person name="Hilden K.S."/>
            <person name="Hope R."/>
            <person name="Hossain A."/>
            <person name="Karabika E."/>
            <person name="Karaffa L."/>
            <person name="Karanyi Z."/>
            <person name="Krasevec N."/>
            <person name="Kuo A."/>
            <person name="Kusch H."/>
            <person name="LaButti K."/>
            <person name="Lagendijk E.L."/>
            <person name="Lapidus A."/>
            <person name="Levasseur A."/>
            <person name="Lindquist E."/>
            <person name="Lipzen A."/>
            <person name="Logrieco A.F."/>
            <person name="MacCabe A."/>
            <person name="Maekelae M.R."/>
            <person name="Malavazi I."/>
            <person name="Melin P."/>
            <person name="Meyer V."/>
            <person name="Mielnichuk N."/>
            <person name="Miskei M."/>
            <person name="Molnar A.P."/>
            <person name="Mule G."/>
            <person name="Ngan C.Y."/>
            <person name="Orejas M."/>
            <person name="Orosz E."/>
            <person name="Ouedraogo J.P."/>
            <person name="Overkamp K.M."/>
            <person name="Park H.-S."/>
            <person name="Perrone G."/>
            <person name="Piumi F."/>
            <person name="Punt P.J."/>
            <person name="Ram A.F."/>
            <person name="Ramon A."/>
            <person name="Rauscher S."/>
            <person name="Record E."/>
            <person name="Riano-Pachon D.M."/>
            <person name="Robert V."/>
            <person name="Roehrig J."/>
            <person name="Ruller R."/>
            <person name="Salamov A."/>
            <person name="Salih N.S."/>
            <person name="Samson R.A."/>
            <person name="Sandor E."/>
            <person name="Sanguinetti M."/>
            <person name="Schuetze T."/>
            <person name="Sepcic K."/>
            <person name="Shelest E."/>
            <person name="Sherlock G."/>
            <person name="Sophianopoulou V."/>
            <person name="Squina F.M."/>
            <person name="Sun H."/>
            <person name="Susca A."/>
            <person name="Todd R.B."/>
            <person name="Tsang A."/>
            <person name="Unkles S.E."/>
            <person name="van de Wiele N."/>
            <person name="van Rossen-Uffink D."/>
            <person name="Oliveira J.V."/>
            <person name="Vesth T.C."/>
            <person name="Visser J."/>
            <person name="Yu J.-H."/>
            <person name="Zhou M."/>
            <person name="Andersen M.R."/>
            <person name="Archer D.B."/>
            <person name="Baker S.E."/>
            <person name="Benoit I."/>
            <person name="Brakhage A.A."/>
            <person name="Braus G.H."/>
            <person name="Fischer R."/>
            <person name="Frisvad J.C."/>
            <person name="Goldman G.H."/>
            <person name="Houbraken J."/>
            <person name="Oakley B."/>
            <person name="Pocsi I."/>
            <person name="Scazzocchio C."/>
            <person name="Seiboth B."/>
            <person name="vanKuyk P.A."/>
            <person name="Wortman J."/>
            <person name="Dyer P.S."/>
            <person name="Grigoriev I.V."/>
        </authorList>
    </citation>
    <scope>NUCLEOTIDE SEQUENCE [LARGE SCALE GENOMIC DNA]</scope>
    <source>
        <strain evidence="3">CBS 516.65</strain>
    </source>
</reference>
<accession>A0A1L9VUT6</accession>
<dbReference type="EMBL" id="KV878890">
    <property type="protein sequence ID" value="OJJ87637.1"/>
    <property type="molecule type" value="Genomic_DNA"/>
</dbReference>
<keyword evidence="1" id="KW-0472">Membrane</keyword>
<dbReference type="RefSeq" id="XP_022404320.1">
    <property type="nucleotide sequence ID" value="XM_022550608.1"/>
</dbReference>
<evidence type="ECO:0000313" key="3">
    <source>
        <dbReference type="Proteomes" id="UP000184300"/>
    </source>
</evidence>
<keyword evidence="1" id="KW-0812">Transmembrane</keyword>